<protein>
    <submittedName>
        <fullName evidence="1">Uncharacterized protein</fullName>
    </submittedName>
</protein>
<organism evidence="1 2">
    <name type="scientific">Acetobacter syzygii</name>
    <dbReference type="NCBI Taxonomy" id="146476"/>
    <lineage>
        <taxon>Bacteria</taxon>
        <taxon>Pseudomonadati</taxon>
        <taxon>Pseudomonadota</taxon>
        <taxon>Alphaproteobacteria</taxon>
        <taxon>Acetobacterales</taxon>
        <taxon>Acetobacteraceae</taxon>
        <taxon>Acetobacter</taxon>
    </lineage>
</organism>
<evidence type="ECO:0000313" key="2">
    <source>
        <dbReference type="Proteomes" id="UP000216033"/>
    </source>
</evidence>
<reference evidence="1 2" key="1">
    <citation type="submission" date="2017-04" db="EMBL/GenBank/DDBJ databases">
        <title>Kefir bacterial isolates.</title>
        <authorList>
            <person name="Kim Y."/>
            <person name="Blasche S."/>
            <person name="Patil K.R."/>
        </authorList>
    </citation>
    <scope>NUCLEOTIDE SEQUENCE [LARGE SCALE GENOMIC DNA]</scope>
    <source>
        <strain evidence="1 2">KR-2</strain>
    </source>
</reference>
<gene>
    <name evidence="1" type="ORF">B9K05_13350</name>
</gene>
<dbReference type="RefSeq" id="WP_095352036.1">
    <property type="nucleotide sequence ID" value="NZ_NDFO01000025.1"/>
</dbReference>
<dbReference type="EMBL" id="NDFP01000025">
    <property type="protein sequence ID" value="PAL20033.1"/>
    <property type="molecule type" value="Genomic_DNA"/>
</dbReference>
<sequence>MNPTARANAIAEIQRIFAAYRAAQPTDAANLAALTNGKLYELFVLSDLLVDLASRGFALVFVGSTAPSGSAATSHSTLKFKAGPGKIKLTDSHFEVQAPHSTTVVFRIFVDIEFDTLGHSRSPVTDDSRRHELDIIVTTATTGYPAHDEIALGVECKAVANFEKGIIKEALGVRRELSLLDWPAISMLTEAGGSPATYVPAYPRSEFRLVFIDPKGSNYALSPGVYGIELKHLEP</sequence>
<name>A0A270B4V7_9PROT</name>
<dbReference type="AlphaFoldDB" id="A0A270B4V7"/>
<accession>A0A270B4V7</accession>
<dbReference type="OrthoDB" id="8456142at2"/>
<evidence type="ECO:0000313" key="1">
    <source>
        <dbReference type="EMBL" id="PAL20033.1"/>
    </source>
</evidence>
<comment type="caution">
    <text evidence="1">The sequence shown here is derived from an EMBL/GenBank/DDBJ whole genome shotgun (WGS) entry which is preliminary data.</text>
</comment>
<proteinExistence type="predicted"/>
<keyword evidence="2" id="KW-1185">Reference proteome</keyword>
<dbReference type="Proteomes" id="UP000216033">
    <property type="component" value="Unassembled WGS sequence"/>
</dbReference>